<keyword evidence="7" id="KW-0597">Phosphoprotein</keyword>
<dbReference type="EMBL" id="CP104311">
    <property type="protein sequence ID" value="WWF03077.1"/>
    <property type="molecule type" value="Genomic_DNA"/>
</dbReference>
<dbReference type="SUPFAM" id="SSF47384">
    <property type="entry name" value="Homodimeric domain of signal transducing histidine kinase"/>
    <property type="match status" value="1"/>
</dbReference>
<evidence type="ECO:0000256" key="1">
    <source>
        <dbReference type="ARBA" id="ARBA00000085"/>
    </source>
</evidence>
<keyword evidence="16 18" id="KW-0472">Membrane</keyword>
<evidence type="ECO:0000256" key="12">
    <source>
        <dbReference type="ARBA" id="ARBA00022777"/>
    </source>
</evidence>
<dbReference type="CDD" id="cd00082">
    <property type="entry name" value="HisKA"/>
    <property type="match status" value="1"/>
</dbReference>
<dbReference type="InterPro" id="IPR003661">
    <property type="entry name" value="HisK_dim/P_dom"/>
</dbReference>
<evidence type="ECO:0000256" key="8">
    <source>
        <dbReference type="ARBA" id="ARBA00022592"/>
    </source>
</evidence>
<dbReference type="Pfam" id="PF13188">
    <property type="entry name" value="PAS_8"/>
    <property type="match status" value="1"/>
</dbReference>
<dbReference type="Gene3D" id="1.10.287.130">
    <property type="match status" value="1"/>
</dbReference>
<keyword evidence="11" id="KW-0547">Nucleotide-binding</keyword>
<dbReference type="InterPro" id="IPR000014">
    <property type="entry name" value="PAS"/>
</dbReference>
<dbReference type="PROSITE" id="PS50109">
    <property type="entry name" value="HIS_KIN"/>
    <property type="match status" value="1"/>
</dbReference>
<dbReference type="InterPro" id="IPR014310">
    <property type="entry name" value="Sig_transdc_His_kinase_PhoR"/>
</dbReference>
<keyword evidence="13" id="KW-0067">ATP-binding</keyword>
<sequence>MLRAWASELFTISWVVLVAVVTGLIVEDIGLALWLGTALYLLHHLVHANRLYVWMRGGRSGRIPAGSGIWEEIYYLIYKLRRRNKRRKKQLIRMLERFRTATSALPDATVVLGARDEIDWFNESACRLLGLRKSDLGQNIGNLVRYPKFAEHLKNSRNNATVSIPSPMDEAMQLEIRIVPYGDDSRLLIAQDVTQLRFMERVRSDFVANVSHELRTPLTVLKGYMETLSEGGQDLPASAYRKMVQRMVEQTGRMQSLVDNLLSLTRLESGPLKPATVVRVPDLLERLCKEADVVQVGDHTPVRLMLESQVSLLGNETDLHSAFANLISNAIKYSRPTDIVTVRWSQDESGAARLDVEDTGPGIPKEHIPRLTERFYRVEIEGCRNKSGTGLGLAIVKHVMSRHDAELLIASELGRGSRFTCLFPPNRVVPGTDGGKPESPA</sequence>
<evidence type="ECO:0000256" key="10">
    <source>
        <dbReference type="ARBA" id="ARBA00022692"/>
    </source>
</evidence>
<dbReference type="InterPro" id="IPR021766">
    <property type="entry name" value="PhoR_N"/>
</dbReference>
<dbReference type="Pfam" id="PF00512">
    <property type="entry name" value="HisKA"/>
    <property type="match status" value="1"/>
</dbReference>
<name>A0ABZ2FA36_METCP</name>
<dbReference type="Proteomes" id="UP001359308">
    <property type="component" value="Chromosome"/>
</dbReference>
<dbReference type="InterPro" id="IPR005467">
    <property type="entry name" value="His_kinase_dom"/>
</dbReference>
<evidence type="ECO:0000256" key="15">
    <source>
        <dbReference type="ARBA" id="ARBA00023012"/>
    </source>
</evidence>
<keyword evidence="10 18" id="KW-0812">Transmembrane</keyword>
<dbReference type="CDD" id="cd00130">
    <property type="entry name" value="PAS"/>
    <property type="match status" value="1"/>
</dbReference>
<evidence type="ECO:0000256" key="13">
    <source>
        <dbReference type="ARBA" id="ARBA00022840"/>
    </source>
</evidence>
<evidence type="ECO:0000259" key="19">
    <source>
        <dbReference type="PROSITE" id="PS50109"/>
    </source>
</evidence>
<keyword evidence="8" id="KW-0592">Phosphate transport</keyword>
<evidence type="ECO:0000256" key="11">
    <source>
        <dbReference type="ARBA" id="ARBA00022741"/>
    </source>
</evidence>
<dbReference type="InterPro" id="IPR036890">
    <property type="entry name" value="HATPase_C_sf"/>
</dbReference>
<dbReference type="Gene3D" id="3.30.565.10">
    <property type="entry name" value="Histidine kinase-like ATPase, C-terminal domain"/>
    <property type="match status" value="1"/>
</dbReference>
<evidence type="ECO:0000256" key="14">
    <source>
        <dbReference type="ARBA" id="ARBA00022989"/>
    </source>
</evidence>
<evidence type="ECO:0000256" key="6">
    <source>
        <dbReference type="ARBA" id="ARBA00022475"/>
    </source>
</evidence>
<feature type="domain" description="Histidine kinase" evidence="19">
    <location>
        <begin position="209"/>
        <end position="427"/>
    </location>
</feature>
<evidence type="ECO:0000256" key="7">
    <source>
        <dbReference type="ARBA" id="ARBA00022553"/>
    </source>
</evidence>
<evidence type="ECO:0000256" key="2">
    <source>
        <dbReference type="ARBA" id="ARBA00004236"/>
    </source>
</evidence>
<keyword evidence="5" id="KW-0813">Transport</keyword>
<comment type="catalytic activity">
    <reaction evidence="1">
        <text>ATP + protein L-histidine = ADP + protein N-phospho-L-histidine.</text>
        <dbReference type="EC" id="2.7.13.3"/>
    </reaction>
</comment>
<dbReference type="Pfam" id="PF11808">
    <property type="entry name" value="PhoR"/>
    <property type="match status" value="1"/>
</dbReference>
<evidence type="ECO:0000256" key="9">
    <source>
        <dbReference type="ARBA" id="ARBA00022679"/>
    </source>
</evidence>
<evidence type="ECO:0000256" key="4">
    <source>
        <dbReference type="ARBA" id="ARBA00019665"/>
    </source>
</evidence>
<organism evidence="20 21">
    <name type="scientific">Methylococcus capsulatus</name>
    <dbReference type="NCBI Taxonomy" id="414"/>
    <lineage>
        <taxon>Bacteria</taxon>
        <taxon>Pseudomonadati</taxon>
        <taxon>Pseudomonadota</taxon>
        <taxon>Gammaproteobacteria</taxon>
        <taxon>Methylococcales</taxon>
        <taxon>Methylococcaceae</taxon>
        <taxon>Methylococcus</taxon>
    </lineage>
</organism>
<comment type="function">
    <text evidence="17">Member of the two-component regulatory system PhoR/PhoB involved in the phosphate regulon genes expression. PhoR may function as a membrane-associated protein kinase that phosphorylates PhoB in response to environmental signals.</text>
</comment>
<keyword evidence="21" id="KW-1185">Reference proteome</keyword>
<gene>
    <name evidence="20" type="primary">phoR</name>
    <name evidence="20" type="ORF">N4J17_05515</name>
</gene>
<dbReference type="PANTHER" id="PTHR45453">
    <property type="entry name" value="PHOSPHATE REGULON SENSOR PROTEIN PHOR"/>
    <property type="match status" value="1"/>
</dbReference>
<evidence type="ECO:0000256" key="5">
    <source>
        <dbReference type="ARBA" id="ARBA00022448"/>
    </source>
</evidence>
<dbReference type="SUPFAM" id="SSF55874">
    <property type="entry name" value="ATPase domain of HSP90 chaperone/DNA topoisomerase II/histidine kinase"/>
    <property type="match status" value="1"/>
</dbReference>
<dbReference type="SUPFAM" id="SSF55785">
    <property type="entry name" value="PYP-like sensor domain (PAS domain)"/>
    <property type="match status" value="1"/>
</dbReference>
<dbReference type="NCBIfam" id="TIGR02966">
    <property type="entry name" value="phoR_proteo"/>
    <property type="match status" value="1"/>
</dbReference>
<keyword evidence="9" id="KW-0808">Transferase</keyword>
<dbReference type="RefSeq" id="WP_198322174.1">
    <property type="nucleotide sequence ID" value="NZ_CP104311.1"/>
</dbReference>
<dbReference type="GO" id="GO:0016301">
    <property type="term" value="F:kinase activity"/>
    <property type="evidence" value="ECO:0007669"/>
    <property type="project" value="UniProtKB-KW"/>
</dbReference>
<dbReference type="InterPro" id="IPR050351">
    <property type="entry name" value="BphY/WalK/GraS-like"/>
</dbReference>
<dbReference type="SMART" id="SM00388">
    <property type="entry name" value="HisKA"/>
    <property type="match status" value="1"/>
</dbReference>
<dbReference type="PRINTS" id="PR00344">
    <property type="entry name" value="BCTRLSENSOR"/>
</dbReference>
<evidence type="ECO:0000256" key="17">
    <source>
        <dbReference type="ARBA" id="ARBA00025207"/>
    </source>
</evidence>
<comment type="subcellular location">
    <subcellularLocation>
        <location evidence="2">Cell membrane</location>
    </subcellularLocation>
</comment>
<dbReference type="SMART" id="SM00091">
    <property type="entry name" value="PAS"/>
    <property type="match status" value="1"/>
</dbReference>
<reference evidence="20 21" key="1">
    <citation type="submission" date="2022-09" db="EMBL/GenBank/DDBJ databases">
        <authorList>
            <person name="Giprobiosintez L."/>
        </authorList>
    </citation>
    <scope>NUCLEOTIDE SEQUENCE [LARGE SCALE GENOMIC DNA]</scope>
    <source>
        <strain evidence="21">VKPM-B-12549 (GBS-15)</strain>
    </source>
</reference>
<keyword evidence="15" id="KW-0902">Two-component regulatory system</keyword>
<dbReference type="Gene3D" id="3.30.450.20">
    <property type="entry name" value="PAS domain"/>
    <property type="match status" value="1"/>
</dbReference>
<dbReference type="EC" id="2.7.13.3" evidence="3"/>
<proteinExistence type="predicted"/>
<evidence type="ECO:0000256" key="18">
    <source>
        <dbReference type="SAM" id="Phobius"/>
    </source>
</evidence>
<dbReference type="InterPro" id="IPR004358">
    <property type="entry name" value="Sig_transdc_His_kin-like_C"/>
</dbReference>
<dbReference type="CDD" id="cd16952">
    <property type="entry name" value="HATPase_EcPhoR-like"/>
    <property type="match status" value="1"/>
</dbReference>
<dbReference type="InterPro" id="IPR035965">
    <property type="entry name" value="PAS-like_dom_sf"/>
</dbReference>
<dbReference type="PANTHER" id="PTHR45453:SF1">
    <property type="entry name" value="PHOSPHATE REGULON SENSOR PROTEIN PHOR"/>
    <property type="match status" value="1"/>
</dbReference>
<evidence type="ECO:0000313" key="21">
    <source>
        <dbReference type="Proteomes" id="UP001359308"/>
    </source>
</evidence>
<keyword evidence="12 20" id="KW-0418">Kinase</keyword>
<dbReference type="InterPro" id="IPR036097">
    <property type="entry name" value="HisK_dim/P_sf"/>
</dbReference>
<dbReference type="InterPro" id="IPR003594">
    <property type="entry name" value="HATPase_dom"/>
</dbReference>
<evidence type="ECO:0000256" key="16">
    <source>
        <dbReference type="ARBA" id="ARBA00023136"/>
    </source>
</evidence>
<keyword evidence="6" id="KW-1003">Cell membrane</keyword>
<keyword evidence="14 18" id="KW-1133">Transmembrane helix</keyword>
<feature type="transmembrane region" description="Helical" evidence="18">
    <location>
        <begin position="12"/>
        <end position="41"/>
    </location>
</feature>
<evidence type="ECO:0000256" key="3">
    <source>
        <dbReference type="ARBA" id="ARBA00012438"/>
    </source>
</evidence>
<dbReference type="Pfam" id="PF02518">
    <property type="entry name" value="HATPase_c"/>
    <property type="match status" value="1"/>
</dbReference>
<protein>
    <recommendedName>
        <fullName evidence="4">Phosphate regulon sensor protein PhoR</fullName>
        <ecNumber evidence="3">2.7.13.3</ecNumber>
    </recommendedName>
</protein>
<dbReference type="SMART" id="SM00387">
    <property type="entry name" value="HATPase_c"/>
    <property type="match status" value="1"/>
</dbReference>
<accession>A0ABZ2FA36</accession>
<evidence type="ECO:0000313" key="20">
    <source>
        <dbReference type="EMBL" id="WWF03077.1"/>
    </source>
</evidence>